<name>D6WA82_TRICA</name>
<proteinExistence type="predicted"/>
<keyword evidence="1" id="KW-0732">Signal</keyword>
<sequence>MTKQIILIFAICIVFYVFSAIAYPAPDTVFEPEFALREHSGERRRFNLIPDYDFGEGQDLHHSDDGFPTVT</sequence>
<reference evidence="2 3" key="1">
    <citation type="journal article" date="2008" name="Nature">
        <title>The genome of the model beetle and pest Tribolium castaneum.</title>
        <authorList>
            <consortium name="Tribolium Genome Sequencing Consortium"/>
            <person name="Richards S."/>
            <person name="Gibbs R.A."/>
            <person name="Weinstock G.M."/>
            <person name="Brown S.J."/>
            <person name="Denell R."/>
            <person name="Beeman R.W."/>
            <person name="Gibbs R."/>
            <person name="Beeman R.W."/>
            <person name="Brown S.J."/>
            <person name="Bucher G."/>
            <person name="Friedrich M."/>
            <person name="Grimmelikhuijzen C.J."/>
            <person name="Klingler M."/>
            <person name="Lorenzen M."/>
            <person name="Richards S."/>
            <person name="Roth S."/>
            <person name="Schroder R."/>
            <person name="Tautz D."/>
            <person name="Zdobnov E.M."/>
            <person name="Muzny D."/>
            <person name="Gibbs R.A."/>
            <person name="Weinstock G.M."/>
            <person name="Attaway T."/>
            <person name="Bell S."/>
            <person name="Buhay C.J."/>
            <person name="Chandrabose M.N."/>
            <person name="Chavez D."/>
            <person name="Clerk-Blankenburg K.P."/>
            <person name="Cree A."/>
            <person name="Dao M."/>
            <person name="Davis C."/>
            <person name="Chacko J."/>
            <person name="Dinh H."/>
            <person name="Dugan-Rocha S."/>
            <person name="Fowler G."/>
            <person name="Garner T.T."/>
            <person name="Garnes J."/>
            <person name="Gnirke A."/>
            <person name="Hawes A."/>
            <person name="Hernandez J."/>
            <person name="Hines S."/>
            <person name="Holder M."/>
            <person name="Hume J."/>
            <person name="Jhangiani S.N."/>
            <person name="Joshi V."/>
            <person name="Khan Z.M."/>
            <person name="Jackson L."/>
            <person name="Kovar C."/>
            <person name="Kowis A."/>
            <person name="Lee S."/>
            <person name="Lewis L.R."/>
            <person name="Margolis J."/>
            <person name="Morgan M."/>
            <person name="Nazareth L.V."/>
            <person name="Nguyen N."/>
            <person name="Okwuonu G."/>
            <person name="Parker D."/>
            <person name="Richards S."/>
            <person name="Ruiz S.J."/>
            <person name="Santibanez J."/>
            <person name="Savard J."/>
            <person name="Scherer S.E."/>
            <person name="Schneider B."/>
            <person name="Sodergren E."/>
            <person name="Tautz D."/>
            <person name="Vattahil S."/>
            <person name="Villasana D."/>
            <person name="White C.S."/>
            <person name="Wright R."/>
            <person name="Park Y."/>
            <person name="Beeman R.W."/>
            <person name="Lord J."/>
            <person name="Oppert B."/>
            <person name="Lorenzen M."/>
            <person name="Brown S."/>
            <person name="Wang L."/>
            <person name="Savard J."/>
            <person name="Tautz D."/>
            <person name="Richards S."/>
            <person name="Weinstock G."/>
            <person name="Gibbs R.A."/>
            <person name="Liu Y."/>
            <person name="Worley K."/>
            <person name="Weinstock G."/>
            <person name="Elsik C.G."/>
            <person name="Reese J.T."/>
            <person name="Elhaik E."/>
            <person name="Landan G."/>
            <person name="Graur D."/>
            <person name="Arensburger P."/>
            <person name="Atkinson P."/>
            <person name="Beeman R.W."/>
            <person name="Beidler J."/>
            <person name="Brown S.J."/>
            <person name="Demuth J.P."/>
            <person name="Drury D.W."/>
            <person name="Du Y.Z."/>
            <person name="Fujiwara H."/>
            <person name="Lorenzen M."/>
            <person name="Maselli V."/>
            <person name="Osanai M."/>
            <person name="Park Y."/>
            <person name="Robertson H.M."/>
            <person name="Tu Z."/>
            <person name="Wang J.J."/>
            <person name="Wang S."/>
            <person name="Richards S."/>
            <person name="Song H."/>
            <person name="Zhang L."/>
            <person name="Sodergren E."/>
            <person name="Werner D."/>
            <person name="Stanke M."/>
            <person name="Morgenstern B."/>
            <person name="Solovyev V."/>
            <person name="Kosarev P."/>
            <person name="Brown G."/>
            <person name="Chen H.C."/>
            <person name="Ermolaeva O."/>
            <person name="Hlavina W."/>
            <person name="Kapustin Y."/>
            <person name="Kiryutin B."/>
            <person name="Kitts P."/>
            <person name="Maglott D."/>
            <person name="Pruitt K."/>
            <person name="Sapojnikov V."/>
            <person name="Souvorov A."/>
            <person name="Mackey A.J."/>
            <person name="Waterhouse R.M."/>
            <person name="Wyder S."/>
            <person name="Zdobnov E.M."/>
            <person name="Zdobnov E.M."/>
            <person name="Wyder S."/>
            <person name="Kriventseva E.V."/>
            <person name="Kadowaki T."/>
            <person name="Bork P."/>
            <person name="Aranda M."/>
            <person name="Bao R."/>
            <person name="Beermann A."/>
            <person name="Berns N."/>
            <person name="Bolognesi R."/>
            <person name="Bonneton F."/>
            <person name="Bopp D."/>
            <person name="Brown S.J."/>
            <person name="Bucher G."/>
            <person name="Butts T."/>
            <person name="Chaumot A."/>
            <person name="Denell R.E."/>
            <person name="Ferrier D.E."/>
            <person name="Friedrich M."/>
            <person name="Gordon C.M."/>
            <person name="Jindra M."/>
            <person name="Klingler M."/>
            <person name="Lan Q."/>
            <person name="Lattorff H.M."/>
            <person name="Laudet V."/>
            <person name="von Levetsow C."/>
            <person name="Liu Z."/>
            <person name="Lutz R."/>
            <person name="Lynch J.A."/>
            <person name="da Fonseca R.N."/>
            <person name="Posnien N."/>
            <person name="Reuter R."/>
            <person name="Roth S."/>
            <person name="Savard J."/>
            <person name="Schinko J.B."/>
            <person name="Schmitt C."/>
            <person name="Schoppmeier M."/>
            <person name="Schroder R."/>
            <person name="Shippy T.D."/>
            <person name="Simonnet F."/>
            <person name="Marques-Souza H."/>
            <person name="Tautz D."/>
            <person name="Tomoyasu Y."/>
            <person name="Trauner J."/>
            <person name="Van der Zee M."/>
            <person name="Vervoort M."/>
            <person name="Wittkopp N."/>
            <person name="Wimmer E.A."/>
            <person name="Yang X."/>
            <person name="Jones A.K."/>
            <person name="Sattelle D.B."/>
            <person name="Ebert P.R."/>
            <person name="Nelson D."/>
            <person name="Scott J.G."/>
            <person name="Beeman R.W."/>
            <person name="Muthukrishnan S."/>
            <person name="Kramer K.J."/>
            <person name="Arakane Y."/>
            <person name="Beeman R.W."/>
            <person name="Zhu Q."/>
            <person name="Hogenkamp D."/>
            <person name="Dixit R."/>
            <person name="Oppert B."/>
            <person name="Jiang H."/>
            <person name="Zou Z."/>
            <person name="Marshall J."/>
            <person name="Elpidina E."/>
            <person name="Vinokurov K."/>
            <person name="Oppert C."/>
            <person name="Zou Z."/>
            <person name="Evans J."/>
            <person name="Lu Z."/>
            <person name="Zhao P."/>
            <person name="Sumathipala N."/>
            <person name="Altincicek B."/>
            <person name="Vilcinskas A."/>
            <person name="Williams M."/>
            <person name="Hultmark D."/>
            <person name="Hetru C."/>
            <person name="Jiang H."/>
            <person name="Grimmelikhuijzen C.J."/>
            <person name="Hauser F."/>
            <person name="Cazzamali G."/>
            <person name="Williamson M."/>
            <person name="Park Y."/>
            <person name="Li B."/>
            <person name="Tanaka Y."/>
            <person name="Predel R."/>
            <person name="Neupert S."/>
            <person name="Schachtner J."/>
            <person name="Verleyen P."/>
            <person name="Raible F."/>
            <person name="Bork P."/>
            <person name="Friedrich M."/>
            <person name="Walden K.K."/>
            <person name="Robertson H.M."/>
            <person name="Angeli S."/>
            <person name="Foret S."/>
            <person name="Bucher G."/>
            <person name="Schuetz S."/>
            <person name="Maleszka R."/>
            <person name="Wimmer E.A."/>
            <person name="Beeman R.W."/>
            <person name="Lorenzen M."/>
            <person name="Tomoyasu Y."/>
            <person name="Miller S.C."/>
            <person name="Grossmann D."/>
            <person name="Bucher G."/>
        </authorList>
    </citation>
    <scope>NUCLEOTIDE SEQUENCE [LARGE SCALE GENOMIC DNA]</scope>
    <source>
        <strain evidence="2 3">Georgia GA2</strain>
    </source>
</reference>
<dbReference type="Proteomes" id="UP000007266">
    <property type="component" value="Linkage group 2"/>
</dbReference>
<accession>D6WA82</accession>
<feature type="signal peptide" evidence="1">
    <location>
        <begin position="1"/>
        <end position="22"/>
    </location>
</feature>
<gene>
    <name evidence="2" type="primary">AUGUSTUS-3.0.2_00445</name>
    <name evidence="2" type="ORF">TcasGA2_TC000445</name>
</gene>
<dbReference type="HOGENOM" id="CLU_2743317_0_0_1"/>
<feature type="chain" id="PRO_5003088731" evidence="1">
    <location>
        <begin position="23"/>
        <end position="71"/>
    </location>
</feature>
<dbReference type="EMBL" id="KQ971312">
    <property type="protein sequence ID" value="EEZ98041.1"/>
    <property type="molecule type" value="Genomic_DNA"/>
</dbReference>
<evidence type="ECO:0000313" key="2">
    <source>
        <dbReference type="EMBL" id="EEZ98041.1"/>
    </source>
</evidence>
<evidence type="ECO:0000256" key="1">
    <source>
        <dbReference type="SAM" id="SignalP"/>
    </source>
</evidence>
<dbReference type="OrthoDB" id="10316251at2759"/>
<evidence type="ECO:0000313" key="3">
    <source>
        <dbReference type="Proteomes" id="UP000007266"/>
    </source>
</evidence>
<dbReference type="KEGG" id="tca:100142380"/>
<dbReference type="AlphaFoldDB" id="D6WA82"/>
<keyword evidence="3" id="KW-1185">Reference proteome</keyword>
<organism evidence="2 3">
    <name type="scientific">Tribolium castaneum</name>
    <name type="common">Red flour beetle</name>
    <dbReference type="NCBI Taxonomy" id="7070"/>
    <lineage>
        <taxon>Eukaryota</taxon>
        <taxon>Metazoa</taxon>
        <taxon>Ecdysozoa</taxon>
        <taxon>Arthropoda</taxon>
        <taxon>Hexapoda</taxon>
        <taxon>Insecta</taxon>
        <taxon>Pterygota</taxon>
        <taxon>Neoptera</taxon>
        <taxon>Endopterygota</taxon>
        <taxon>Coleoptera</taxon>
        <taxon>Polyphaga</taxon>
        <taxon>Cucujiformia</taxon>
        <taxon>Tenebrionidae</taxon>
        <taxon>Tenebrionidae incertae sedis</taxon>
        <taxon>Tribolium</taxon>
    </lineage>
</organism>
<reference evidence="2 3" key="2">
    <citation type="journal article" date="2010" name="Nucleic Acids Res.">
        <title>BeetleBase in 2010: revisions to provide comprehensive genomic information for Tribolium castaneum.</title>
        <authorList>
            <person name="Kim H.S."/>
            <person name="Murphy T."/>
            <person name="Xia J."/>
            <person name="Caragea D."/>
            <person name="Park Y."/>
            <person name="Beeman R.W."/>
            <person name="Lorenzen M.D."/>
            <person name="Butcher S."/>
            <person name="Manak J.R."/>
            <person name="Brown S.J."/>
        </authorList>
    </citation>
    <scope>GENOME REANNOTATION</scope>
    <source>
        <strain evidence="2 3">Georgia GA2</strain>
    </source>
</reference>
<protein>
    <submittedName>
        <fullName evidence="2">Uncharacterized protein</fullName>
    </submittedName>
</protein>